<organism evidence="2 3">
    <name type="scientific">Janthinobacterium svalbardensis</name>
    <dbReference type="NCBI Taxonomy" id="368607"/>
    <lineage>
        <taxon>Bacteria</taxon>
        <taxon>Pseudomonadati</taxon>
        <taxon>Pseudomonadota</taxon>
        <taxon>Betaproteobacteria</taxon>
        <taxon>Burkholderiales</taxon>
        <taxon>Oxalobacteraceae</taxon>
        <taxon>Janthinobacterium</taxon>
    </lineage>
</organism>
<protein>
    <recommendedName>
        <fullName evidence="4">DUF1376 domain-containing protein</fullName>
    </recommendedName>
</protein>
<evidence type="ECO:0008006" key="4">
    <source>
        <dbReference type="Google" id="ProtNLM"/>
    </source>
</evidence>
<name>A0A290X041_9BURK</name>
<feature type="region of interest" description="Disordered" evidence="1">
    <location>
        <begin position="100"/>
        <end position="182"/>
    </location>
</feature>
<dbReference type="KEGG" id="jsv:CNX70_21970"/>
<sequence length="280" mass="30334">MSNGIDWFRWHHGSVTDPKFQLVARRSGASVPDVLAVWAFLLESASAASPRGCYGDIDTEAVDCLFNFPPAETRTADIIAALEDRRMLADGCIAEWDKRQTKRERAEDSSADRVAAHRARKAAAAATAPAPSLAPTAAFADGVTPCNASNGTETPREEKSREEKIQTKSKTKDKSPSAPDDLFLGVDPQVVIDFKALRAKHKAPITKTAIDGILREADKAGTSLEGALRICCERGWRGFKADWVLQPSTGSPRAGPQLTSRHSGFENINYSEGIENGRIT</sequence>
<feature type="compositionally biased region" description="Basic and acidic residues" evidence="1">
    <location>
        <begin position="100"/>
        <end position="115"/>
    </location>
</feature>
<feature type="compositionally biased region" description="Low complexity" evidence="1">
    <location>
        <begin position="122"/>
        <end position="140"/>
    </location>
</feature>
<dbReference type="EMBL" id="CP023422">
    <property type="protein sequence ID" value="ATD62515.1"/>
    <property type="molecule type" value="Genomic_DNA"/>
</dbReference>
<evidence type="ECO:0000313" key="3">
    <source>
        <dbReference type="Proteomes" id="UP000218437"/>
    </source>
</evidence>
<dbReference type="RefSeq" id="WP_096237094.1">
    <property type="nucleotide sequence ID" value="NZ_CP023422.1"/>
</dbReference>
<dbReference type="AlphaFoldDB" id="A0A290X041"/>
<proteinExistence type="predicted"/>
<gene>
    <name evidence="2" type="ORF">CNX70_21970</name>
</gene>
<keyword evidence="3" id="KW-1185">Reference proteome</keyword>
<reference evidence="2 3" key="1">
    <citation type="submission" date="2017-09" db="EMBL/GenBank/DDBJ databases">
        <title>Complete genome sequence of Janthinobacterium svalbardensis PAMC 27463.</title>
        <authorList>
            <person name="Cho Y.-J."/>
            <person name="Cho A."/>
            <person name="Kim O.-S."/>
            <person name="Lee J.-I."/>
        </authorList>
    </citation>
    <scope>NUCLEOTIDE SEQUENCE [LARGE SCALE GENOMIC DNA]</scope>
    <source>
        <strain evidence="2 3">PAMC 27463</strain>
    </source>
</reference>
<accession>A0A290X041</accession>
<feature type="compositionally biased region" description="Basic and acidic residues" evidence="1">
    <location>
        <begin position="154"/>
        <end position="175"/>
    </location>
</feature>
<evidence type="ECO:0000256" key="1">
    <source>
        <dbReference type="SAM" id="MobiDB-lite"/>
    </source>
</evidence>
<dbReference type="Proteomes" id="UP000218437">
    <property type="component" value="Chromosome"/>
</dbReference>
<evidence type="ECO:0000313" key="2">
    <source>
        <dbReference type="EMBL" id="ATD62515.1"/>
    </source>
</evidence>